<dbReference type="Proteomes" id="UP000018958">
    <property type="component" value="Unassembled WGS sequence"/>
</dbReference>
<organism evidence="4 5">
    <name type="scientific">Phytophthora nicotianae CJ01A1</name>
    <dbReference type="NCBI Taxonomy" id="1317063"/>
    <lineage>
        <taxon>Eukaryota</taxon>
        <taxon>Sar</taxon>
        <taxon>Stramenopiles</taxon>
        <taxon>Oomycota</taxon>
        <taxon>Peronosporomycetes</taxon>
        <taxon>Peronosporales</taxon>
        <taxon>Peronosporaceae</taxon>
        <taxon>Phytophthora</taxon>
    </lineage>
</organism>
<protein>
    <recommendedName>
        <fullName evidence="3">DDE Tnp4 domain-containing protein</fullName>
    </recommendedName>
</protein>
<proteinExistence type="predicted"/>
<evidence type="ECO:0000313" key="4">
    <source>
        <dbReference type="EMBL" id="ETP26998.1"/>
    </source>
</evidence>
<dbReference type="InterPro" id="IPR027806">
    <property type="entry name" value="HARBI1_dom"/>
</dbReference>
<evidence type="ECO:0000313" key="5">
    <source>
        <dbReference type="Proteomes" id="UP000018958"/>
    </source>
</evidence>
<comment type="cofactor">
    <cofactor evidence="1">
        <name>a divalent metal cation</name>
        <dbReference type="ChEBI" id="CHEBI:60240"/>
    </cofactor>
</comment>
<evidence type="ECO:0000256" key="2">
    <source>
        <dbReference type="ARBA" id="ARBA00022723"/>
    </source>
</evidence>
<dbReference type="AlphaFoldDB" id="W2XX87"/>
<reference evidence="4 5" key="1">
    <citation type="submission" date="2013-11" db="EMBL/GenBank/DDBJ databases">
        <title>The Genome Sequence of Phytophthora parasitica CJ01A1.</title>
        <authorList>
            <consortium name="The Broad Institute Genomics Platform"/>
            <person name="Russ C."/>
            <person name="Tyler B."/>
            <person name="Panabieres F."/>
            <person name="Shan W."/>
            <person name="Tripathy S."/>
            <person name="Grunwald N."/>
            <person name="Machado M."/>
            <person name="Johnson C.S."/>
            <person name="Walker B."/>
            <person name="Young S.K."/>
            <person name="Zeng Q."/>
            <person name="Gargeya S."/>
            <person name="Fitzgerald M."/>
            <person name="Haas B."/>
            <person name="Abouelleil A."/>
            <person name="Allen A.W."/>
            <person name="Alvarado L."/>
            <person name="Arachchi H.M."/>
            <person name="Berlin A.M."/>
            <person name="Chapman S.B."/>
            <person name="Gainer-Dewar J."/>
            <person name="Goldberg J."/>
            <person name="Griggs A."/>
            <person name="Gujja S."/>
            <person name="Hansen M."/>
            <person name="Howarth C."/>
            <person name="Imamovic A."/>
            <person name="Ireland A."/>
            <person name="Larimer J."/>
            <person name="McCowan C."/>
            <person name="Murphy C."/>
            <person name="Pearson M."/>
            <person name="Poon T.W."/>
            <person name="Priest M."/>
            <person name="Roberts A."/>
            <person name="Saif S."/>
            <person name="Shea T."/>
            <person name="Sisk P."/>
            <person name="Sykes S."/>
            <person name="Wortman J."/>
            <person name="Nusbaum C."/>
            <person name="Birren B."/>
        </authorList>
    </citation>
    <scope>NUCLEOTIDE SEQUENCE [LARGE SCALE GENOMIC DNA]</scope>
    <source>
        <strain evidence="4 5">CJ01A1</strain>
    </source>
</reference>
<gene>
    <name evidence="4" type="ORF">F441_00438</name>
</gene>
<accession>W2XX87</accession>
<evidence type="ECO:0000259" key="3">
    <source>
        <dbReference type="Pfam" id="PF13359"/>
    </source>
</evidence>
<dbReference type="Pfam" id="PF13359">
    <property type="entry name" value="DDE_Tnp_4"/>
    <property type="match status" value="1"/>
</dbReference>
<sequence>MRWQLAKEEEQYFEEAVLFAAVASAPPPCPRIRTRFNFNALPDAIPDNIVTRERTKATGLEALCVLLYKLAVPVLWEDTEIFFGRSSSGLSIIFMHLLDLLDATFSSLILFNRNIAAARLKEYSQAVFDAGSPYTNVWCFVDGTVRGVCRPVPRRVHHKKRKLLGQQSIYNGHKRKHALKFQTLVTPDGLISHLFGPYAGRNHGIKMYRESKIAGTIRLDSRFRGFRVFGDCAYGNDDVIVSPFEGAIGNLTAEQTHINACMSRIRVSVEWSYAQIVSYWKALDVKSSLRIGTQPVGKMYRVVVLMTNCITCIRGGNTASDYFNCPPPNISEYLES</sequence>
<feature type="domain" description="DDE Tnp4" evidence="3">
    <location>
        <begin position="161"/>
        <end position="308"/>
    </location>
</feature>
<name>W2XX87_PHYNI</name>
<dbReference type="GO" id="GO:0046872">
    <property type="term" value="F:metal ion binding"/>
    <property type="evidence" value="ECO:0007669"/>
    <property type="project" value="UniProtKB-KW"/>
</dbReference>
<dbReference type="OrthoDB" id="95977at2759"/>
<evidence type="ECO:0000256" key="1">
    <source>
        <dbReference type="ARBA" id="ARBA00001968"/>
    </source>
</evidence>
<comment type="caution">
    <text evidence="4">The sequence shown here is derived from an EMBL/GenBank/DDBJ whole genome shotgun (WGS) entry which is preliminary data.</text>
</comment>
<dbReference type="EMBL" id="ANIX01000097">
    <property type="protein sequence ID" value="ETP26998.1"/>
    <property type="molecule type" value="Genomic_DNA"/>
</dbReference>
<keyword evidence="2" id="KW-0479">Metal-binding</keyword>